<proteinExistence type="predicted"/>
<comment type="caution">
    <text evidence="1">The sequence shown here is derived from an EMBL/GenBank/DDBJ whole genome shotgun (WGS) entry which is preliminary data.</text>
</comment>
<sequence>MENLFQEEGSQYDSHLPMFPEAPVRNTGGRNGLDGGSFMGRQMLGVKRCLNVETEKMLNALHLKKKADFSGCNSAGAKTVHASDDVHTGQTKMDMFVAKVKNIAGKLPWNMKKKRNLDSCEKIDVDQNVVACHNERKTSKVFDGSSLSIQEVIDEP</sequence>
<evidence type="ECO:0000313" key="2">
    <source>
        <dbReference type="Proteomes" id="UP000813462"/>
    </source>
</evidence>
<dbReference type="EMBL" id="JAEACU010000009">
    <property type="protein sequence ID" value="KAH7517554.1"/>
    <property type="molecule type" value="Genomic_DNA"/>
</dbReference>
<organism evidence="1 2">
    <name type="scientific">Ziziphus jujuba var. spinosa</name>
    <dbReference type="NCBI Taxonomy" id="714518"/>
    <lineage>
        <taxon>Eukaryota</taxon>
        <taxon>Viridiplantae</taxon>
        <taxon>Streptophyta</taxon>
        <taxon>Embryophyta</taxon>
        <taxon>Tracheophyta</taxon>
        <taxon>Spermatophyta</taxon>
        <taxon>Magnoliopsida</taxon>
        <taxon>eudicotyledons</taxon>
        <taxon>Gunneridae</taxon>
        <taxon>Pentapetalae</taxon>
        <taxon>rosids</taxon>
        <taxon>fabids</taxon>
        <taxon>Rosales</taxon>
        <taxon>Rhamnaceae</taxon>
        <taxon>Paliureae</taxon>
        <taxon>Ziziphus</taxon>
    </lineage>
</organism>
<evidence type="ECO:0000313" key="1">
    <source>
        <dbReference type="EMBL" id="KAH7517554.1"/>
    </source>
</evidence>
<gene>
    <name evidence="1" type="ORF">FEM48_Zijuj09G0077300</name>
</gene>
<reference evidence="1" key="1">
    <citation type="journal article" date="2021" name="Front. Plant Sci.">
        <title>Chromosome-Scale Genome Assembly for Chinese Sour Jujube and Insights Into Its Genome Evolution and Domestication Signature.</title>
        <authorList>
            <person name="Shen L.-Y."/>
            <person name="Luo H."/>
            <person name="Wang X.-L."/>
            <person name="Wang X.-M."/>
            <person name="Qiu X.-J."/>
            <person name="Liu H."/>
            <person name="Zhou S.-S."/>
            <person name="Jia K.-H."/>
            <person name="Nie S."/>
            <person name="Bao Y.-T."/>
            <person name="Zhang R.-G."/>
            <person name="Yun Q.-Z."/>
            <person name="Chai Y.-H."/>
            <person name="Lu J.-Y."/>
            <person name="Li Y."/>
            <person name="Zhao S.-W."/>
            <person name="Mao J.-F."/>
            <person name="Jia S.-G."/>
            <person name="Mao Y.-M."/>
        </authorList>
    </citation>
    <scope>NUCLEOTIDE SEQUENCE</scope>
    <source>
        <strain evidence="1">AT0</strain>
        <tissue evidence="1">Leaf</tissue>
    </source>
</reference>
<dbReference type="Proteomes" id="UP000813462">
    <property type="component" value="Unassembled WGS sequence"/>
</dbReference>
<dbReference type="AlphaFoldDB" id="A0A978URQ4"/>
<accession>A0A978URQ4</accession>
<protein>
    <submittedName>
        <fullName evidence="1">Uncharacterized protein</fullName>
    </submittedName>
</protein>
<name>A0A978URQ4_ZIZJJ</name>